<gene>
    <name evidence="9" type="ORF">CONLIGDRAFT_55183</name>
</gene>
<dbReference type="AlphaFoldDB" id="A0A1J7J6G9"/>
<evidence type="ECO:0000256" key="8">
    <source>
        <dbReference type="SAM" id="MobiDB-lite"/>
    </source>
</evidence>
<organism evidence="9 10">
    <name type="scientific">Coniochaeta ligniaria NRRL 30616</name>
    <dbReference type="NCBI Taxonomy" id="1408157"/>
    <lineage>
        <taxon>Eukaryota</taxon>
        <taxon>Fungi</taxon>
        <taxon>Dikarya</taxon>
        <taxon>Ascomycota</taxon>
        <taxon>Pezizomycotina</taxon>
        <taxon>Sordariomycetes</taxon>
        <taxon>Sordariomycetidae</taxon>
        <taxon>Coniochaetales</taxon>
        <taxon>Coniochaetaceae</taxon>
        <taxon>Coniochaeta</taxon>
    </lineage>
</organism>
<name>A0A1J7J6G9_9PEZI</name>
<keyword evidence="5" id="KW-0539">Nucleus</keyword>
<dbReference type="FunCoup" id="A0A1J7J6G9">
    <property type="interactions" value="1028"/>
</dbReference>
<dbReference type="PANTHER" id="PTHR18359:SF0">
    <property type="entry name" value="U3 SMALL NUCLEOLAR RNA-ASSOCIATED PROTEIN 18 HOMOLOG"/>
    <property type="match status" value="1"/>
</dbReference>
<evidence type="ECO:0000256" key="5">
    <source>
        <dbReference type="ARBA" id="ARBA00023242"/>
    </source>
</evidence>
<dbReference type="GO" id="GO:0032040">
    <property type="term" value="C:small-subunit processome"/>
    <property type="evidence" value="ECO:0007669"/>
    <property type="project" value="TreeGrafter"/>
</dbReference>
<evidence type="ECO:0000256" key="1">
    <source>
        <dbReference type="ARBA" id="ARBA00004604"/>
    </source>
</evidence>
<protein>
    <submittedName>
        <fullName evidence="9">WD40 repeat-like protein</fullName>
    </submittedName>
</protein>
<evidence type="ECO:0000313" key="10">
    <source>
        <dbReference type="Proteomes" id="UP000182658"/>
    </source>
</evidence>
<dbReference type="PANTHER" id="PTHR18359">
    <property type="entry name" value="WD-REPEAT PROTEIN-RELATED"/>
    <property type="match status" value="1"/>
</dbReference>
<feature type="compositionally biased region" description="Acidic residues" evidence="8">
    <location>
        <begin position="21"/>
        <end position="33"/>
    </location>
</feature>
<feature type="region of interest" description="Disordered" evidence="8">
    <location>
        <begin position="189"/>
        <end position="223"/>
    </location>
</feature>
<dbReference type="InterPro" id="IPR001680">
    <property type="entry name" value="WD40_rpt"/>
</dbReference>
<dbReference type="Proteomes" id="UP000182658">
    <property type="component" value="Unassembled WGS sequence"/>
</dbReference>
<reference evidence="9 10" key="1">
    <citation type="submission" date="2016-10" db="EMBL/GenBank/DDBJ databases">
        <title>Draft genome sequence of Coniochaeta ligniaria NRRL30616, a lignocellulolytic fungus for bioabatement of inhibitors in plant biomass hydrolysates.</title>
        <authorList>
            <consortium name="DOE Joint Genome Institute"/>
            <person name="Jimenez D.J."/>
            <person name="Hector R.E."/>
            <person name="Riley R."/>
            <person name="Sun H."/>
            <person name="Grigoriev I.V."/>
            <person name="Van Elsas J.D."/>
            <person name="Nichols N.N."/>
        </authorList>
    </citation>
    <scope>NUCLEOTIDE SEQUENCE [LARGE SCALE GENOMIC DNA]</scope>
    <source>
        <strain evidence="9 10">NRRL 30616</strain>
    </source>
</reference>
<dbReference type="EMBL" id="KV875093">
    <property type="protein sequence ID" value="OIW35374.1"/>
    <property type="molecule type" value="Genomic_DNA"/>
</dbReference>
<comment type="similarity">
    <text evidence="6">Belongs to the WD repeat UTP18 family.</text>
</comment>
<dbReference type="OrthoDB" id="1935146at2759"/>
<dbReference type="GO" id="GO:0006364">
    <property type="term" value="P:rRNA processing"/>
    <property type="evidence" value="ECO:0007669"/>
    <property type="project" value="UniProtKB-KW"/>
</dbReference>
<dbReference type="InterPro" id="IPR036322">
    <property type="entry name" value="WD40_repeat_dom_sf"/>
</dbReference>
<dbReference type="GO" id="GO:0034388">
    <property type="term" value="C:Pwp2p-containing subcomplex of 90S preribosome"/>
    <property type="evidence" value="ECO:0007669"/>
    <property type="project" value="TreeGrafter"/>
</dbReference>
<keyword evidence="4" id="KW-0677">Repeat</keyword>
<feature type="repeat" description="WD" evidence="7">
    <location>
        <begin position="568"/>
        <end position="596"/>
    </location>
</feature>
<keyword evidence="3 7" id="KW-0853">WD repeat</keyword>
<comment type="subcellular location">
    <subcellularLocation>
        <location evidence="1">Nucleus</location>
        <location evidence="1">Nucleolus</location>
    </subcellularLocation>
</comment>
<evidence type="ECO:0000256" key="6">
    <source>
        <dbReference type="ARBA" id="ARBA00025767"/>
    </source>
</evidence>
<accession>A0A1J7J6G9</accession>
<evidence type="ECO:0000256" key="2">
    <source>
        <dbReference type="ARBA" id="ARBA00022552"/>
    </source>
</evidence>
<dbReference type="SUPFAM" id="SSF50978">
    <property type="entry name" value="WD40 repeat-like"/>
    <property type="match status" value="1"/>
</dbReference>
<dbReference type="FunFam" id="2.130.10.10:FF:000549">
    <property type="entry name" value="Small nucleolar ribonucleoprotein complex subunit"/>
    <property type="match status" value="1"/>
</dbReference>
<dbReference type="InterPro" id="IPR015943">
    <property type="entry name" value="WD40/YVTN_repeat-like_dom_sf"/>
</dbReference>
<dbReference type="InterPro" id="IPR045161">
    <property type="entry name" value="Utp18"/>
</dbReference>
<evidence type="ECO:0000256" key="7">
    <source>
        <dbReference type="PROSITE-ProRule" id="PRU00221"/>
    </source>
</evidence>
<dbReference type="STRING" id="1408157.A0A1J7J6G9"/>
<dbReference type="Gene3D" id="2.130.10.10">
    <property type="entry name" value="YVTN repeat-like/Quinoprotein amine dehydrogenase"/>
    <property type="match status" value="1"/>
</dbReference>
<feature type="compositionally biased region" description="Low complexity" evidence="8">
    <location>
        <begin position="204"/>
        <end position="214"/>
    </location>
</feature>
<keyword evidence="10" id="KW-1185">Reference proteome</keyword>
<dbReference type="SMART" id="SM00320">
    <property type="entry name" value="WD40"/>
    <property type="match status" value="5"/>
</dbReference>
<dbReference type="Pfam" id="PF00400">
    <property type="entry name" value="WD40"/>
    <property type="match status" value="1"/>
</dbReference>
<dbReference type="PROSITE" id="PS50294">
    <property type="entry name" value="WD_REPEATS_REGION"/>
    <property type="match status" value="1"/>
</dbReference>
<dbReference type="PROSITE" id="PS50082">
    <property type="entry name" value="WD_REPEATS_2"/>
    <property type="match status" value="1"/>
</dbReference>
<evidence type="ECO:0000256" key="3">
    <source>
        <dbReference type="ARBA" id="ARBA00022574"/>
    </source>
</evidence>
<sequence length="596" mass="65606">MSTSRASNDRDELSDNSFGGFEDDDSTSGEEDAVQAGKPPAFADKDSDEEALERLVLGNKASFREHLFKDDFDTTFGTLTDSTALEVLDKTQGSGLEDVQDHALFFLDAPAPTGGNQQLTTAKDDKEPVDVPAWDDSDDERLTVSLANVSQLRKLRISEREDVVSGTEYTQRLRQQYLRLYPHPTWAQEAEGRLSNTKRRRRSSASSFTSSSGESEGEEDFDTSALPLEKFLRDVNSFNGDDSRKRRKLRPETIDIQRTRDIPDTHKAAVGSLSFHPQFPILLSSSTSSILHLHHIAPTAHPTPNPSLTSVQVQHTPIRRSEFLSPNGDEIIFAGRRKYFHSWHLASGTVRKVTRIQGHKLEKKTMERFRTSPDGLHMAVIASVRKGGGMLNIVSMSTMQWVAQARLDARGGIVDFCWWSTGEGITILGQDGQVAEWSLLSRRTVGTWRDAGSIGGTVMALGGQGGPDGLGGDRWVAVGSNSGILNVYDRNNLVATSAGGDLEVKETPEPQRGFEQLTTPITVVTFTPDGQLLAFGSKHKKDAFRLVHLPSCTVYRNWPTDNTPLGRITAVAFGQQSDLLAVGNDTGKVRLWEIRG</sequence>
<dbReference type="InParanoid" id="A0A1J7J6G9"/>
<proteinExistence type="inferred from homology"/>
<feature type="region of interest" description="Disordered" evidence="8">
    <location>
        <begin position="1"/>
        <end position="49"/>
    </location>
</feature>
<evidence type="ECO:0000313" key="9">
    <source>
        <dbReference type="EMBL" id="OIW35374.1"/>
    </source>
</evidence>
<evidence type="ECO:0000256" key="4">
    <source>
        <dbReference type="ARBA" id="ARBA00022737"/>
    </source>
</evidence>
<keyword evidence="2" id="KW-0698">rRNA processing</keyword>